<dbReference type="InterPro" id="IPR007024">
    <property type="entry name" value="BLUF_domain"/>
</dbReference>
<keyword evidence="1" id="KW-1133">Transmembrane helix</keyword>
<protein>
    <submittedName>
        <fullName evidence="3">BLUF domain-containing protein</fullName>
    </submittedName>
</protein>
<evidence type="ECO:0000313" key="3">
    <source>
        <dbReference type="EMBL" id="HDZ55850.1"/>
    </source>
</evidence>
<feature type="transmembrane region" description="Helical" evidence="1">
    <location>
        <begin position="193"/>
        <end position="213"/>
    </location>
</feature>
<name>A0A7V1BN50_9GAMM</name>
<proteinExistence type="predicted"/>
<reference evidence="3" key="1">
    <citation type="journal article" date="2020" name="mSystems">
        <title>Genome- and Community-Level Interaction Insights into Carbon Utilization and Element Cycling Functions of Hydrothermarchaeota in Hydrothermal Sediment.</title>
        <authorList>
            <person name="Zhou Z."/>
            <person name="Liu Y."/>
            <person name="Xu W."/>
            <person name="Pan J."/>
            <person name="Luo Z.H."/>
            <person name="Li M."/>
        </authorList>
    </citation>
    <scope>NUCLEOTIDE SEQUENCE [LARGE SCALE GENOMIC DNA]</scope>
    <source>
        <strain evidence="3">HyVt-324</strain>
    </source>
</reference>
<dbReference type="Gene3D" id="3.30.70.100">
    <property type="match status" value="1"/>
</dbReference>
<comment type="caution">
    <text evidence="3">The sequence shown here is derived from an EMBL/GenBank/DDBJ whole genome shotgun (WGS) entry which is preliminary data.</text>
</comment>
<dbReference type="AlphaFoldDB" id="A0A7V1BN50"/>
<dbReference type="SUPFAM" id="SSF54975">
    <property type="entry name" value="Acylphosphatase/BLUF domain-like"/>
    <property type="match status" value="1"/>
</dbReference>
<accession>A0A7V1BN50</accession>
<dbReference type="Proteomes" id="UP000885703">
    <property type="component" value="Unassembled WGS sequence"/>
</dbReference>
<dbReference type="SMART" id="SM01034">
    <property type="entry name" value="BLUF"/>
    <property type="match status" value="1"/>
</dbReference>
<feature type="domain" description="BLUF" evidence="2">
    <location>
        <begin position="16"/>
        <end position="113"/>
    </location>
</feature>
<dbReference type="GO" id="GO:0009882">
    <property type="term" value="F:blue light photoreceptor activity"/>
    <property type="evidence" value="ECO:0007669"/>
    <property type="project" value="InterPro"/>
</dbReference>
<gene>
    <name evidence="3" type="ORF">ENH64_05160</name>
</gene>
<dbReference type="GO" id="GO:0071949">
    <property type="term" value="F:FAD binding"/>
    <property type="evidence" value="ECO:0007669"/>
    <property type="project" value="InterPro"/>
</dbReference>
<sequence>MLLLTSRAARGAMSDLIRIVYISRATFETAPAANGVEPNVARILSTSRTNNRRNGLVGMLYYGDGCFFQCVEGDRLKVQSLYKTLLKDPRHRELKMVASESIKRLSFPDWSMKYVPIDGHMKRLLEEHGFATFDPYRFDHHLVERVMQLMQGVADPTAPDIEARASAPARNIDCDEKAITARRCPTGSGIAKWALAISVLALILSVITLVYVMTLS</sequence>
<organism evidence="3">
    <name type="scientific">Halopseudomonas xinjiangensis</name>
    <dbReference type="NCBI Taxonomy" id="487184"/>
    <lineage>
        <taxon>Bacteria</taxon>
        <taxon>Pseudomonadati</taxon>
        <taxon>Pseudomonadota</taxon>
        <taxon>Gammaproteobacteria</taxon>
        <taxon>Pseudomonadales</taxon>
        <taxon>Pseudomonadaceae</taxon>
        <taxon>Halopseudomonas</taxon>
    </lineage>
</organism>
<dbReference type="PROSITE" id="PS50925">
    <property type="entry name" value="BLUF"/>
    <property type="match status" value="1"/>
</dbReference>
<dbReference type="InterPro" id="IPR036046">
    <property type="entry name" value="Acylphosphatase-like_dom_sf"/>
</dbReference>
<evidence type="ECO:0000259" key="2">
    <source>
        <dbReference type="PROSITE" id="PS50925"/>
    </source>
</evidence>
<keyword evidence="1" id="KW-0472">Membrane</keyword>
<dbReference type="Pfam" id="PF04940">
    <property type="entry name" value="BLUF"/>
    <property type="match status" value="1"/>
</dbReference>
<dbReference type="EMBL" id="DRFO01000016">
    <property type="protein sequence ID" value="HDZ55850.1"/>
    <property type="molecule type" value="Genomic_DNA"/>
</dbReference>
<keyword evidence="1" id="KW-0812">Transmembrane</keyword>
<evidence type="ECO:0000256" key="1">
    <source>
        <dbReference type="SAM" id="Phobius"/>
    </source>
</evidence>